<dbReference type="PANTHER" id="PTHR31649:SF1">
    <property type="entry name" value="FARNESOIC ACID O-METHYL TRANSFERASE DOMAIN-CONTAINING PROTEIN"/>
    <property type="match status" value="1"/>
</dbReference>
<proteinExistence type="predicted"/>
<sequence>MSKSKEQLQWVRAENGAIPATGIAEGVERDGRPLFIARAFYKNGLHPGKAAPHLANGGFEFSWGGQACRLSEYFVLTGDINRTKWVPVSGAVPNDDSLRLVNGGHEENGRPLFIAKADHAGSLQLGKAGNHLHNGMSFAYGNKELYKKGYFVLAYR</sequence>
<evidence type="ECO:0008006" key="3">
    <source>
        <dbReference type="Google" id="ProtNLM"/>
    </source>
</evidence>
<name>A0A9W7XQE3_9FUNG</name>
<evidence type="ECO:0000313" key="1">
    <source>
        <dbReference type="EMBL" id="KAJ1647030.1"/>
    </source>
</evidence>
<protein>
    <recommendedName>
        <fullName evidence="3">DUF3421 domain-containing protein</fullName>
    </recommendedName>
</protein>
<comment type="caution">
    <text evidence="1">The sequence shown here is derived from an EMBL/GenBank/DDBJ whole genome shotgun (WGS) entry which is preliminary data.</text>
</comment>
<dbReference type="PANTHER" id="PTHR31649">
    <property type="entry name" value="AGAP009604-PA"/>
    <property type="match status" value="1"/>
</dbReference>
<organism evidence="1 2">
    <name type="scientific">Coemansia asiatica</name>
    <dbReference type="NCBI Taxonomy" id="1052880"/>
    <lineage>
        <taxon>Eukaryota</taxon>
        <taxon>Fungi</taxon>
        <taxon>Fungi incertae sedis</taxon>
        <taxon>Zoopagomycota</taxon>
        <taxon>Kickxellomycotina</taxon>
        <taxon>Kickxellomycetes</taxon>
        <taxon>Kickxellales</taxon>
        <taxon>Kickxellaceae</taxon>
        <taxon>Coemansia</taxon>
    </lineage>
</organism>
<dbReference type="Proteomes" id="UP001145021">
    <property type="component" value="Unassembled WGS sequence"/>
</dbReference>
<reference evidence="1" key="1">
    <citation type="submission" date="2022-07" db="EMBL/GenBank/DDBJ databases">
        <title>Phylogenomic reconstructions and comparative analyses of Kickxellomycotina fungi.</title>
        <authorList>
            <person name="Reynolds N.K."/>
            <person name="Stajich J.E."/>
            <person name="Barry K."/>
            <person name="Grigoriev I.V."/>
            <person name="Crous P."/>
            <person name="Smith M.E."/>
        </authorList>
    </citation>
    <scope>NUCLEOTIDE SEQUENCE</scope>
    <source>
        <strain evidence="1">NBRC 105413</strain>
    </source>
</reference>
<dbReference type="EMBL" id="JANBOH010000041">
    <property type="protein sequence ID" value="KAJ1647030.1"/>
    <property type="molecule type" value="Genomic_DNA"/>
</dbReference>
<dbReference type="SMART" id="SM00696">
    <property type="entry name" value="DM9"/>
    <property type="match status" value="2"/>
</dbReference>
<gene>
    <name evidence="1" type="ORF">LPJ64_001558</name>
</gene>
<dbReference type="AlphaFoldDB" id="A0A9W7XQE3"/>
<dbReference type="Pfam" id="PF11901">
    <property type="entry name" value="DM9"/>
    <property type="match status" value="1"/>
</dbReference>
<accession>A0A9W7XQE3</accession>
<evidence type="ECO:0000313" key="2">
    <source>
        <dbReference type="Proteomes" id="UP001145021"/>
    </source>
</evidence>
<dbReference type="InterPro" id="IPR006616">
    <property type="entry name" value="DM9_repeat"/>
</dbReference>
<keyword evidence="2" id="KW-1185">Reference proteome</keyword>